<keyword evidence="2" id="KW-1185">Reference proteome</keyword>
<reference evidence="2" key="1">
    <citation type="journal article" date="2019" name="Plant Biotechnol. J.">
        <title>Genome sequencing of the Australian wild diploid species Gossypium australe highlights disease resistance and delayed gland morphogenesis.</title>
        <authorList>
            <person name="Cai Y."/>
            <person name="Cai X."/>
            <person name="Wang Q."/>
            <person name="Wang P."/>
            <person name="Zhang Y."/>
            <person name="Cai C."/>
            <person name="Xu Y."/>
            <person name="Wang K."/>
            <person name="Zhou Z."/>
            <person name="Wang C."/>
            <person name="Geng S."/>
            <person name="Li B."/>
            <person name="Dong Q."/>
            <person name="Hou Y."/>
            <person name="Wang H."/>
            <person name="Ai P."/>
            <person name="Liu Z."/>
            <person name="Yi F."/>
            <person name="Sun M."/>
            <person name="An G."/>
            <person name="Cheng J."/>
            <person name="Zhang Y."/>
            <person name="Shi Q."/>
            <person name="Xie Y."/>
            <person name="Shi X."/>
            <person name="Chang Y."/>
            <person name="Huang F."/>
            <person name="Chen Y."/>
            <person name="Hong S."/>
            <person name="Mi L."/>
            <person name="Sun Q."/>
            <person name="Zhang L."/>
            <person name="Zhou B."/>
            <person name="Peng R."/>
            <person name="Zhang X."/>
            <person name="Liu F."/>
        </authorList>
    </citation>
    <scope>NUCLEOTIDE SEQUENCE [LARGE SCALE GENOMIC DNA]</scope>
    <source>
        <strain evidence="2">cv. PA1801</strain>
    </source>
</reference>
<comment type="caution">
    <text evidence="1">The sequence shown here is derived from an EMBL/GenBank/DDBJ whole genome shotgun (WGS) entry which is preliminary data.</text>
</comment>
<dbReference type="Proteomes" id="UP000325315">
    <property type="component" value="Unassembled WGS sequence"/>
</dbReference>
<proteinExistence type="predicted"/>
<dbReference type="OrthoDB" id="1434716at2759"/>
<gene>
    <name evidence="1" type="ORF">EPI10_025610</name>
</gene>
<accession>A0A5B6W2V9</accession>
<dbReference type="AlphaFoldDB" id="A0A5B6W2V9"/>
<protein>
    <submittedName>
        <fullName evidence="1">Retrovirus-related Pol polyprotein LINE-1</fullName>
    </submittedName>
</protein>
<organism evidence="1 2">
    <name type="scientific">Gossypium australe</name>
    <dbReference type="NCBI Taxonomy" id="47621"/>
    <lineage>
        <taxon>Eukaryota</taxon>
        <taxon>Viridiplantae</taxon>
        <taxon>Streptophyta</taxon>
        <taxon>Embryophyta</taxon>
        <taxon>Tracheophyta</taxon>
        <taxon>Spermatophyta</taxon>
        <taxon>Magnoliopsida</taxon>
        <taxon>eudicotyledons</taxon>
        <taxon>Gunneridae</taxon>
        <taxon>Pentapetalae</taxon>
        <taxon>rosids</taxon>
        <taxon>malvids</taxon>
        <taxon>Malvales</taxon>
        <taxon>Malvaceae</taxon>
        <taxon>Malvoideae</taxon>
        <taxon>Gossypium</taxon>
    </lineage>
</organism>
<sequence length="177" mass="20380">MYGLAWSRDLFGYLGGSMEPHSPFSFCPPISHLFFADDLAIFSKADMKHSRLIRNILGRFCDFSWHKINVRKTNIFSAKGLDVIVADSNISLFGFQKVQNLGHYLSVPLFHLRMTNGTMHFVVKKVRRKLQSWDAKRLSIVGRITLAQSILMSIPRYFMQSMMITRSICDEIESLVK</sequence>
<evidence type="ECO:0000313" key="2">
    <source>
        <dbReference type="Proteomes" id="UP000325315"/>
    </source>
</evidence>
<dbReference type="PANTHER" id="PTHR33116:SF86">
    <property type="entry name" value="REVERSE TRANSCRIPTASE DOMAIN-CONTAINING PROTEIN"/>
    <property type="match status" value="1"/>
</dbReference>
<dbReference type="EMBL" id="SMMG02000005">
    <property type="protein sequence ID" value="KAA3475427.1"/>
    <property type="molecule type" value="Genomic_DNA"/>
</dbReference>
<dbReference type="PANTHER" id="PTHR33116">
    <property type="entry name" value="REVERSE TRANSCRIPTASE ZINC-BINDING DOMAIN-CONTAINING PROTEIN-RELATED-RELATED"/>
    <property type="match status" value="1"/>
</dbReference>
<name>A0A5B6W2V9_9ROSI</name>
<evidence type="ECO:0000313" key="1">
    <source>
        <dbReference type="EMBL" id="KAA3475427.1"/>
    </source>
</evidence>